<feature type="domain" description="DUF5000" evidence="3">
    <location>
        <begin position="265"/>
        <end position="397"/>
    </location>
</feature>
<dbReference type="EMBL" id="CP150096">
    <property type="protein sequence ID" value="WZN45231.1"/>
    <property type="molecule type" value="Genomic_DNA"/>
</dbReference>
<keyword evidence="6" id="KW-1185">Reference proteome</keyword>
<dbReference type="PROSITE" id="PS51257">
    <property type="entry name" value="PROKAR_LIPOPROTEIN"/>
    <property type="match status" value="1"/>
</dbReference>
<feature type="chain" id="PRO_5047353734" evidence="1">
    <location>
        <begin position="23"/>
        <end position="401"/>
    </location>
</feature>
<feature type="signal peptide" evidence="1">
    <location>
        <begin position="1"/>
        <end position="22"/>
    </location>
</feature>
<sequence>MKKTSHYITYSLLLLAGMIVSACQKQTGTDRDPIYNSGKKPSPVKNVRVTNFPGGATIVYDIPAEPEVLYVQADFKINASASQQVKSSFYTDTIVVKGFEREGDYKVTLSTVSRSEVKSDPVEVTVHPGIPPYQSVKASLKVFGDFGGANIAFENPTGGEIAIVSLVDTIGKGEYVYTHYTKNTAGNFSMRGFSPGDRRYGACVRDRWGNTSDTVWATVRTMNEVELDRTIMKALVLPGDQTACCGSDLNVPLRNPYRAADYSFYGVKNANDSMPPRITIDMGKPIVLSRFRYYMRKNGGAEFRNGTLKFFKIYGSMNPNPDGALDGSWTQIGGVYELVKPSGLPYGQQNAADYEVIDSGSEFTMPLPAVPMRYFRLVLLETFSGGLGMEISSLKFMGDYQ</sequence>
<accession>A0ABZ2YZ03</accession>
<feature type="domain" description="DUF5126" evidence="4">
    <location>
        <begin position="131"/>
        <end position="229"/>
    </location>
</feature>
<proteinExistence type="predicted"/>
<keyword evidence="1" id="KW-0732">Signal</keyword>
<dbReference type="Pfam" id="PF16391">
    <property type="entry name" value="DUF5000"/>
    <property type="match status" value="1"/>
</dbReference>
<dbReference type="InterPro" id="IPR032527">
    <property type="entry name" value="DUF4959"/>
</dbReference>
<gene>
    <name evidence="5" type="ORF">WJU22_20230</name>
</gene>
<organism evidence="5 6">
    <name type="scientific">Chitinophaga caseinilytica</name>
    <dbReference type="NCBI Taxonomy" id="2267521"/>
    <lineage>
        <taxon>Bacteria</taxon>
        <taxon>Pseudomonadati</taxon>
        <taxon>Bacteroidota</taxon>
        <taxon>Chitinophagia</taxon>
        <taxon>Chitinophagales</taxon>
        <taxon>Chitinophagaceae</taxon>
        <taxon>Chitinophaga</taxon>
    </lineage>
</organism>
<evidence type="ECO:0000256" key="1">
    <source>
        <dbReference type="SAM" id="SignalP"/>
    </source>
</evidence>
<dbReference type="Pfam" id="PF16323">
    <property type="entry name" value="DUF4959"/>
    <property type="match status" value="1"/>
</dbReference>
<protein>
    <submittedName>
        <fullName evidence="5">DUF4959 domain-containing protein</fullName>
    </submittedName>
</protein>
<dbReference type="Proteomes" id="UP001449657">
    <property type="component" value="Chromosome"/>
</dbReference>
<evidence type="ECO:0000259" key="4">
    <source>
        <dbReference type="Pfam" id="PF17166"/>
    </source>
</evidence>
<evidence type="ECO:0000259" key="2">
    <source>
        <dbReference type="Pfam" id="PF16323"/>
    </source>
</evidence>
<dbReference type="Gene3D" id="2.60.120.260">
    <property type="entry name" value="Galactose-binding domain-like"/>
    <property type="match status" value="1"/>
</dbReference>
<reference evidence="5 6" key="1">
    <citation type="submission" date="2024-03" db="EMBL/GenBank/DDBJ databases">
        <title>Chitinophaga caseinilytica sp. nov., a casein hydrolysing bacterium isolated from forest soil.</title>
        <authorList>
            <person name="Lee D.S."/>
            <person name="Han D.M."/>
            <person name="Baek J.H."/>
            <person name="Choi D.G."/>
            <person name="Jeon J.H."/>
            <person name="Jeon C.O."/>
        </authorList>
    </citation>
    <scope>NUCLEOTIDE SEQUENCE [LARGE SCALE GENOMIC DNA]</scope>
    <source>
        <strain evidence="5 6">KACC 19118</strain>
    </source>
</reference>
<dbReference type="RefSeq" id="WP_341839985.1">
    <property type="nucleotide sequence ID" value="NZ_CP149792.1"/>
</dbReference>
<evidence type="ECO:0000313" key="5">
    <source>
        <dbReference type="EMBL" id="WZN45231.1"/>
    </source>
</evidence>
<dbReference type="InterPro" id="IPR008979">
    <property type="entry name" value="Galactose-bd-like_sf"/>
</dbReference>
<dbReference type="Pfam" id="PF17166">
    <property type="entry name" value="DUF5126"/>
    <property type="match status" value="1"/>
</dbReference>
<dbReference type="SUPFAM" id="SSF49785">
    <property type="entry name" value="Galactose-binding domain-like"/>
    <property type="match status" value="1"/>
</dbReference>
<dbReference type="InterPro" id="IPR033431">
    <property type="entry name" value="DUF5126"/>
</dbReference>
<evidence type="ECO:0000313" key="6">
    <source>
        <dbReference type="Proteomes" id="UP001449657"/>
    </source>
</evidence>
<name>A0ABZ2YZ03_9BACT</name>
<dbReference type="InterPro" id="IPR032164">
    <property type="entry name" value="DUF5000"/>
</dbReference>
<feature type="domain" description="DUF4959" evidence="2">
    <location>
        <begin position="22"/>
        <end position="128"/>
    </location>
</feature>
<evidence type="ECO:0000259" key="3">
    <source>
        <dbReference type="Pfam" id="PF16391"/>
    </source>
</evidence>